<dbReference type="Pfam" id="PF07735">
    <property type="entry name" value="FBA_2"/>
    <property type="match status" value="1"/>
</dbReference>
<evidence type="ECO:0000313" key="5">
    <source>
        <dbReference type="WBParaSite" id="Csp11.Scaffold630.g18989.t1"/>
    </source>
</evidence>
<dbReference type="WBParaSite" id="Csp11.Scaffold630.g18989.t1">
    <property type="protein sequence ID" value="Csp11.Scaffold630.g18989.t1"/>
    <property type="gene ID" value="Csp11.Scaffold630.g18989"/>
</dbReference>
<feature type="transmembrane region" description="Helical" evidence="2">
    <location>
        <begin position="20"/>
        <end position="38"/>
    </location>
</feature>
<dbReference type="STRING" id="1561998.A0A1I7UST4"/>
<proteinExistence type="predicted"/>
<evidence type="ECO:0000313" key="4">
    <source>
        <dbReference type="Proteomes" id="UP000095282"/>
    </source>
</evidence>
<keyword evidence="2" id="KW-0812">Transmembrane</keyword>
<evidence type="ECO:0000256" key="1">
    <source>
        <dbReference type="SAM" id="MobiDB-lite"/>
    </source>
</evidence>
<sequence length="776" mass="84112">MCRLYNKPLLRREFFVSSKFEAIFVDLNQFFIIFLFYVSGGAANTAALFDFDGVYILDGGFADKSRGFVANVREVLAVLLSAPTLGNLGTTAALLEKDKSFPVFTNTKPLKAAKPGSTKGILSLYILAGDAKDAEVITKALASGNKEEVERAAAAHGTVGVLLWRPEQTGKQAVQVRIFGTCTFSRIQQALDKAAKALPFLNSPSVKSKDALAAAPAPAAPKLSTASSGRPAPGKPASRPTTSGPSRPASSTIAARPLTSRAPVPNGSARPSAKPAAPAPKAAPPAAARPARSATTKAPVAAKAPVKAAAPARAPFRPTSTKSSEPVAQKKTVGKVQGAAPMKAAPAPIKKAPTPTPEAVIPAAATTARVPVPETTPSDANVTIVLDDSEITPEDLNQGSAPGPMDIVVIPPTPEPPRQEVVADEPKEEVKEEPKKEPKEEPKPEPVEAPKSPDVVEDVIPKPVDVFKKAEPSPIDEKPGDVEDVVPTPIDAFKKPEPSPSPEPVTPAYPKIGDDLDDFDPLKPSHPNHLLQLFHTIISYKSYFCRSNIYLALDLDPDRVSRRKEVTRVAKRGQYLLTDTDEEPFPNQFFLLVTRIFRTVPPRSLSINCSLGYLDQLRVPNLFTVLVSRRTLYRSYYFFTRVLVLEDLVETVEEDGYLDLQVVLRDGRRIDFPTLTLLNKCRQLEIIQTSLLTADWNRFFLNWRNGNGSRLTRFRLIAPGGFEDINEVLNGIIDPTSIIEQNGKNYFVVDREKEASVLLNFSHTSIAFSIPAESSH</sequence>
<dbReference type="InterPro" id="IPR012885">
    <property type="entry name" value="F-box_Sdz-33"/>
</dbReference>
<feature type="compositionally biased region" description="Basic and acidic residues" evidence="1">
    <location>
        <begin position="424"/>
        <end position="448"/>
    </location>
</feature>
<feature type="compositionally biased region" description="Polar residues" evidence="1">
    <location>
        <begin position="239"/>
        <end position="253"/>
    </location>
</feature>
<feature type="compositionally biased region" description="Low complexity" evidence="1">
    <location>
        <begin position="212"/>
        <end position="228"/>
    </location>
</feature>
<feature type="compositionally biased region" description="Low complexity" evidence="1">
    <location>
        <begin position="339"/>
        <end position="377"/>
    </location>
</feature>
<keyword evidence="2" id="KW-1133">Transmembrane helix</keyword>
<feature type="region of interest" description="Disordered" evidence="1">
    <location>
        <begin position="212"/>
        <end position="457"/>
    </location>
</feature>
<accession>A0A1I7UST4</accession>
<dbReference type="Proteomes" id="UP000095282">
    <property type="component" value="Unplaced"/>
</dbReference>
<feature type="compositionally biased region" description="Low complexity" evidence="1">
    <location>
        <begin position="284"/>
        <end position="319"/>
    </location>
</feature>
<keyword evidence="4" id="KW-1185">Reference proteome</keyword>
<organism evidence="4 5">
    <name type="scientific">Caenorhabditis tropicalis</name>
    <dbReference type="NCBI Taxonomy" id="1561998"/>
    <lineage>
        <taxon>Eukaryota</taxon>
        <taxon>Metazoa</taxon>
        <taxon>Ecdysozoa</taxon>
        <taxon>Nematoda</taxon>
        <taxon>Chromadorea</taxon>
        <taxon>Rhabditida</taxon>
        <taxon>Rhabditina</taxon>
        <taxon>Rhabditomorpha</taxon>
        <taxon>Rhabditoidea</taxon>
        <taxon>Rhabditidae</taxon>
        <taxon>Peloderinae</taxon>
        <taxon>Caenorhabditis</taxon>
    </lineage>
</organism>
<dbReference type="AlphaFoldDB" id="A0A1I7UST4"/>
<name>A0A1I7UST4_9PELO</name>
<protein>
    <submittedName>
        <fullName evidence="5">FBA_2 domain-containing protein</fullName>
    </submittedName>
</protein>
<keyword evidence="2" id="KW-0472">Membrane</keyword>
<reference evidence="5" key="1">
    <citation type="submission" date="2016-11" db="UniProtKB">
        <authorList>
            <consortium name="WormBaseParasite"/>
        </authorList>
    </citation>
    <scope>IDENTIFICATION</scope>
</reference>
<evidence type="ECO:0000259" key="3">
    <source>
        <dbReference type="Pfam" id="PF07735"/>
    </source>
</evidence>
<evidence type="ECO:0000256" key="2">
    <source>
        <dbReference type="SAM" id="Phobius"/>
    </source>
</evidence>
<feature type="domain" description="Sdz-33 F-box" evidence="3">
    <location>
        <begin position="667"/>
        <end position="716"/>
    </location>
</feature>